<evidence type="ECO:0000313" key="2">
    <source>
        <dbReference type="EMBL" id="CAF1410221.1"/>
    </source>
</evidence>
<name>A0A814EAN3_ADIRI</name>
<dbReference type="EMBL" id="CAJNOJ010000345">
    <property type="protein sequence ID" value="CAF1410221.1"/>
    <property type="molecule type" value="Genomic_DNA"/>
</dbReference>
<dbReference type="OrthoDB" id="10039314at2759"/>
<protein>
    <submittedName>
        <fullName evidence="1">Uncharacterized protein</fullName>
    </submittedName>
</protein>
<keyword evidence="3" id="KW-1185">Reference proteome</keyword>
<proteinExistence type="predicted"/>
<sequence length="209" mass="24198">MLGNKSVPSSFGHFTEKLFDEYPIYEVKLLSTTVDEYLPTKLPAFAAKSWKNMSKRHFFYSKPIVYATRCQISNDSELLPSKLSLSDLLEDLLLESTSKIRYNFVIIGDTLIFARVPRHRHISYHLLCKHISLANRSTDVRFAGEFWRDEKSHLRLNNNSGTYRPSNELLQSTIKLFNAITSLGFKGIDFRQSVQFPMQLQLSKEIQKV</sequence>
<dbReference type="Proteomes" id="UP000663852">
    <property type="component" value="Unassembled WGS sequence"/>
</dbReference>
<evidence type="ECO:0000313" key="1">
    <source>
        <dbReference type="EMBL" id="CAF0966846.1"/>
    </source>
</evidence>
<gene>
    <name evidence="2" type="ORF">EDS130_LOCUS36669</name>
    <name evidence="1" type="ORF">XAT740_LOCUS11454</name>
</gene>
<reference evidence="1" key="1">
    <citation type="submission" date="2021-02" db="EMBL/GenBank/DDBJ databases">
        <authorList>
            <person name="Nowell W R."/>
        </authorList>
    </citation>
    <scope>NUCLEOTIDE SEQUENCE</scope>
</reference>
<dbReference type="AlphaFoldDB" id="A0A814EAN3"/>
<comment type="caution">
    <text evidence="1">The sequence shown here is derived from an EMBL/GenBank/DDBJ whole genome shotgun (WGS) entry which is preliminary data.</text>
</comment>
<evidence type="ECO:0000313" key="3">
    <source>
        <dbReference type="Proteomes" id="UP000663828"/>
    </source>
</evidence>
<dbReference type="EMBL" id="CAJNOR010000629">
    <property type="protein sequence ID" value="CAF0966846.1"/>
    <property type="molecule type" value="Genomic_DNA"/>
</dbReference>
<accession>A0A814EAN3</accession>
<dbReference type="Proteomes" id="UP000663828">
    <property type="component" value="Unassembled WGS sequence"/>
</dbReference>
<organism evidence="1 3">
    <name type="scientific">Adineta ricciae</name>
    <name type="common">Rotifer</name>
    <dbReference type="NCBI Taxonomy" id="249248"/>
    <lineage>
        <taxon>Eukaryota</taxon>
        <taxon>Metazoa</taxon>
        <taxon>Spiralia</taxon>
        <taxon>Gnathifera</taxon>
        <taxon>Rotifera</taxon>
        <taxon>Eurotatoria</taxon>
        <taxon>Bdelloidea</taxon>
        <taxon>Adinetida</taxon>
        <taxon>Adinetidae</taxon>
        <taxon>Adineta</taxon>
    </lineage>
</organism>